<proteinExistence type="predicted"/>
<organism evidence="6">
    <name type="scientific">Darwinula stevensoni</name>
    <dbReference type="NCBI Taxonomy" id="69355"/>
    <lineage>
        <taxon>Eukaryota</taxon>
        <taxon>Metazoa</taxon>
        <taxon>Ecdysozoa</taxon>
        <taxon>Arthropoda</taxon>
        <taxon>Crustacea</taxon>
        <taxon>Oligostraca</taxon>
        <taxon>Ostracoda</taxon>
        <taxon>Podocopa</taxon>
        <taxon>Podocopida</taxon>
        <taxon>Darwinulocopina</taxon>
        <taxon>Darwinuloidea</taxon>
        <taxon>Darwinulidae</taxon>
        <taxon>Darwinula</taxon>
    </lineage>
</organism>
<dbReference type="SUPFAM" id="SSF54928">
    <property type="entry name" value="RNA-binding domain, RBD"/>
    <property type="match status" value="1"/>
</dbReference>
<feature type="compositionally biased region" description="Gly residues" evidence="4">
    <location>
        <begin position="525"/>
        <end position="544"/>
    </location>
</feature>
<feature type="compositionally biased region" description="Basic and acidic residues" evidence="4">
    <location>
        <begin position="119"/>
        <end position="130"/>
    </location>
</feature>
<feature type="region of interest" description="Disordered" evidence="4">
    <location>
        <begin position="949"/>
        <end position="1069"/>
    </location>
</feature>
<gene>
    <name evidence="6" type="ORF">DSTB1V02_LOCUS1141</name>
</gene>
<feature type="region of interest" description="Disordered" evidence="4">
    <location>
        <begin position="359"/>
        <end position="704"/>
    </location>
</feature>
<evidence type="ECO:0000256" key="1">
    <source>
        <dbReference type="ARBA" id="ARBA00022884"/>
    </source>
</evidence>
<dbReference type="CDD" id="cd12435">
    <property type="entry name" value="RRM_GW182_like"/>
    <property type="match status" value="1"/>
</dbReference>
<name>A0A7R8ZY14_9CRUS</name>
<feature type="compositionally biased region" description="Polar residues" evidence="4">
    <location>
        <begin position="1018"/>
        <end position="1028"/>
    </location>
</feature>
<feature type="coiled-coil region" evidence="3">
    <location>
        <begin position="871"/>
        <end position="898"/>
    </location>
</feature>
<dbReference type="Pfam" id="PF00076">
    <property type="entry name" value="RRM_1"/>
    <property type="match status" value="1"/>
</dbReference>
<feature type="compositionally biased region" description="Low complexity" evidence="4">
    <location>
        <begin position="1205"/>
        <end position="1250"/>
    </location>
</feature>
<feature type="domain" description="RRM" evidence="5">
    <location>
        <begin position="1253"/>
        <end position="1325"/>
    </location>
</feature>
<dbReference type="InterPro" id="IPR000504">
    <property type="entry name" value="RRM_dom"/>
</dbReference>
<dbReference type="InterPro" id="IPR012677">
    <property type="entry name" value="Nucleotide-bd_a/b_plait_sf"/>
</dbReference>
<dbReference type="SMART" id="SM00360">
    <property type="entry name" value="RRM"/>
    <property type="match status" value="1"/>
</dbReference>
<dbReference type="GO" id="GO:0000932">
    <property type="term" value="C:P-body"/>
    <property type="evidence" value="ECO:0007669"/>
    <property type="project" value="TreeGrafter"/>
</dbReference>
<feature type="region of interest" description="Disordered" evidence="4">
    <location>
        <begin position="1333"/>
        <end position="1414"/>
    </location>
</feature>
<feature type="compositionally biased region" description="Basic and acidic residues" evidence="4">
    <location>
        <begin position="407"/>
        <end position="420"/>
    </location>
</feature>
<keyword evidence="7" id="KW-1185">Reference proteome</keyword>
<dbReference type="EMBL" id="LR899617">
    <property type="protein sequence ID" value="CAD7241140.1"/>
    <property type="molecule type" value="Genomic_DNA"/>
</dbReference>
<dbReference type="GO" id="GO:0035278">
    <property type="term" value="P:miRNA-mediated gene silencing by inhibition of translation"/>
    <property type="evidence" value="ECO:0007669"/>
    <property type="project" value="InterPro"/>
</dbReference>
<accession>A0A7R8ZY14</accession>
<evidence type="ECO:0000313" key="6">
    <source>
        <dbReference type="EMBL" id="CAD7241140.1"/>
    </source>
</evidence>
<keyword evidence="3" id="KW-0175">Coiled coil</keyword>
<feature type="region of interest" description="Disordered" evidence="4">
    <location>
        <begin position="1168"/>
        <end position="1250"/>
    </location>
</feature>
<feature type="compositionally biased region" description="Polar residues" evidence="4">
    <location>
        <begin position="993"/>
        <end position="1009"/>
    </location>
</feature>
<feature type="compositionally biased region" description="Low complexity" evidence="4">
    <location>
        <begin position="1035"/>
        <end position="1044"/>
    </location>
</feature>
<dbReference type="InterPro" id="IPR035979">
    <property type="entry name" value="RBD_domain_sf"/>
</dbReference>
<sequence>MLGSEEASMEARGVFGEVPNRGFQDVRERGYVAACALSYGAGERRRTSLLLLAIPAAQAPGLGRLGYAVNETACFTFVSHFIPVSNYLDMDTDLEQQDCDTFRPSISGSTTETSWQRTNPKEQRDDKNCESSKPVLNEVSSNSAATAHSRRIDNDASLLSGGSATDYKKPLGSLKAEDSQDFTFFDNSLKASHDGSVLDPLPGQGMGEGEGGSPSFISCFQVSPQLSVISASKKGVSAVAGSHSPTRPPSSFSPQLHVTSTGDSSLPCAQTQGSERCPSVGGRLSASILESMTRNQVANASQQQDKIQPHEPYSFCHGAHQEISGGRSLASESYGVLEMIHDNQQLAHKPLNGQPPVLRLRGGTSETNSNGTAAWGAPPPPSAANAGWGQASSGGSSAVQSSADAAAQKRELEKIREALHSNDGWGGQNVNQDTAWDVPSPPHSPKDENPNKPAPNTGTELWHANLRNGGVPRAEPQPSKAQWTPSTNRFGGQWGEDDNDVDGGSMWHDGASQWGATGGPSTNMWGGGGGGGGGGGDSGSGGSGWAMPPKPGGPVNNWGNQGVKDVKPVGWEEPSPPTNRRGMGGSYDDGTGVWSAGTQPQGKINRWSKDMPPGQMGRGMGGPQSRMPPPGPSGMMQRSSGYRGWDDSGHSDGGPSGWAGHGGDPTSPVGGPMGWVKAKGHGSHWAGDNDLMDGSPWPGPVNKPGLTQIPKEALYPSKFRILAEMGYKKEDIEAAMRHNNFNMDDALMELSRTYGRGALGAGLHSDMDPTNWGGAPRMDEGSGPAPAGPQFNTGIPPNLHFTGADATGNRYGAGPAQVPFNPPILSQKLSNNTLHLLSQLLHQIKVLQELNRQQALLQTQSQFNRSAPSSLLNLSVQVTKCKQNIANLQNQIAVQQALYMKQQQHQGPAGHGGDAFKPPSGLGMTTGADPMNALLPPLANLDLGGGGVPSVPLCDPQQTPPSRLFNQWKHPSKDEQVTGPNAGNEFSRAPGPLSSSSKSNMAPTTSPLNTPLLGAGDSTWSVPPTSRDSGGWPDSSANSASSSSTGQESHWSSGSTGDNPSSQNYISDLVPEFEPGKPWKGNQVKNIEDDPTITPGSVGRSPLSIATIKDSDIFSNIGGDNSHKGASGASTNVNGSAIPGTTVTTSMDSVFTSGLTLSSTWSFPSSIASSKGAWSDGSSDIWGPKSRGPPPGMANKSGAPGSGTSSWAGLGSGSNSGNNSSGNRNWGWSEGGQPVRSGPGSSASGGSNPNSSTWLVLKNLTPQIDGSTLKTLCMQHGPLSTFHLVLQLGVAFVKYNSREETIKAQNALNNCVLGNTTILADSTTEAEVQAFISGPSGQNQGGSGSNPSTWVAPNAPTPTPAPSKAGGDTWSSWPSSGSSSVWGPAGLNDSDPGHASSHPINSLLPGDLLGGENM</sequence>
<feature type="compositionally biased region" description="Polar residues" evidence="4">
    <location>
        <begin position="479"/>
        <end position="490"/>
    </location>
</feature>
<dbReference type="PROSITE" id="PS50102">
    <property type="entry name" value="RRM"/>
    <property type="match status" value="1"/>
</dbReference>
<dbReference type="GO" id="GO:0005654">
    <property type="term" value="C:nucleoplasm"/>
    <property type="evidence" value="ECO:0007669"/>
    <property type="project" value="TreeGrafter"/>
</dbReference>
<keyword evidence="1 2" id="KW-0694">RNA-binding</keyword>
<evidence type="ECO:0000256" key="3">
    <source>
        <dbReference type="SAM" id="Coils"/>
    </source>
</evidence>
<evidence type="ECO:0000256" key="4">
    <source>
        <dbReference type="SAM" id="MobiDB-lite"/>
    </source>
</evidence>
<feature type="compositionally biased region" description="Polar residues" evidence="4">
    <location>
        <begin position="956"/>
        <end position="965"/>
    </location>
</feature>
<dbReference type="Pfam" id="PF12938">
    <property type="entry name" value="M_domain"/>
    <property type="match status" value="1"/>
</dbReference>
<dbReference type="PANTHER" id="PTHR13020">
    <property type="entry name" value="TRINUCLEOTIDE REPEAT-CONTAINING GENE 6"/>
    <property type="match status" value="1"/>
</dbReference>
<dbReference type="GO" id="GO:0003723">
    <property type="term" value="F:RNA binding"/>
    <property type="evidence" value="ECO:0007669"/>
    <property type="project" value="UniProtKB-UniRule"/>
</dbReference>
<dbReference type="PANTHER" id="PTHR13020:SF25">
    <property type="entry name" value="PROTEIN GAWKY"/>
    <property type="match status" value="1"/>
</dbReference>
<feature type="region of interest" description="Disordered" evidence="4">
    <location>
        <begin position="903"/>
        <end position="929"/>
    </location>
</feature>
<dbReference type="Gene3D" id="3.30.70.330">
    <property type="match status" value="1"/>
</dbReference>
<dbReference type="OrthoDB" id="5919166at2759"/>
<evidence type="ECO:0000313" key="7">
    <source>
        <dbReference type="Proteomes" id="UP000677054"/>
    </source>
</evidence>
<feature type="compositionally biased region" description="Polar residues" evidence="4">
    <location>
        <begin position="243"/>
        <end position="274"/>
    </location>
</feature>
<feature type="region of interest" description="Disordered" evidence="4">
    <location>
        <begin position="239"/>
        <end position="281"/>
    </location>
</feature>
<feature type="compositionally biased region" description="Polar residues" evidence="4">
    <location>
        <begin position="1045"/>
        <end position="1066"/>
    </location>
</feature>
<reference evidence="6" key="1">
    <citation type="submission" date="2020-11" db="EMBL/GenBank/DDBJ databases">
        <authorList>
            <person name="Tran Van P."/>
        </authorList>
    </citation>
    <scope>NUCLEOTIDE SEQUENCE</scope>
</reference>
<feature type="region of interest" description="Disordered" evidence="4">
    <location>
        <begin position="773"/>
        <end position="805"/>
    </location>
</feature>
<feature type="compositionally biased region" description="Low complexity" evidence="4">
    <location>
        <begin position="383"/>
        <end position="406"/>
    </location>
</feature>
<feature type="compositionally biased region" description="Low complexity" evidence="4">
    <location>
        <begin position="1345"/>
        <end position="1354"/>
    </location>
</feature>
<dbReference type="Proteomes" id="UP000677054">
    <property type="component" value="Unassembled WGS sequence"/>
</dbReference>
<feature type="compositionally biased region" description="Low complexity" evidence="4">
    <location>
        <begin position="1370"/>
        <end position="1384"/>
    </location>
</feature>
<dbReference type="GO" id="GO:0060213">
    <property type="term" value="P:positive regulation of nuclear-transcribed mRNA poly(A) tail shortening"/>
    <property type="evidence" value="ECO:0007669"/>
    <property type="project" value="TreeGrafter"/>
</dbReference>
<feature type="region of interest" description="Disordered" evidence="4">
    <location>
        <begin position="101"/>
        <end position="149"/>
    </location>
</feature>
<feature type="compositionally biased region" description="Gly residues" evidence="4">
    <location>
        <begin position="651"/>
        <end position="663"/>
    </location>
</feature>
<dbReference type="InterPro" id="IPR052068">
    <property type="entry name" value="GW182_domain"/>
</dbReference>
<dbReference type="EMBL" id="CAJPEV010000100">
    <property type="protein sequence ID" value="CAG0880567.1"/>
    <property type="molecule type" value="Genomic_DNA"/>
</dbReference>
<protein>
    <recommendedName>
        <fullName evidence="5">RRM domain-containing protein</fullName>
    </recommendedName>
</protein>
<evidence type="ECO:0000256" key="2">
    <source>
        <dbReference type="PROSITE-ProRule" id="PRU00176"/>
    </source>
</evidence>
<evidence type="ECO:0000259" key="5">
    <source>
        <dbReference type="PROSITE" id="PS50102"/>
    </source>
</evidence>
<dbReference type="InterPro" id="IPR026805">
    <property type="entry name" value="GW182_M_dom"/>
</dbReference>
<dbReference type="InterPro" id="IPR033503">
    <property type="entry name" value="GW182_RRM"/>
</dbReference>
<feature type="compositionally biased region" description="Polar residues" evidence="4">
    <location>
        <begin position="104"/>
        <end position="118"/>
    </location>
</feature>